<dbReference type="PANTHER" id="PTHR43618">
    <property type="entry name" value="7-ALPHA-HYDROXYSTEROID DEHYDROGENASE"/>
    <property type="match status" value="1"/>
</dbReference>
<dbReference type="AlphaFoldDB" id="A0A167WCC6"/>
<keyword evidence="2" id="KW-0521">NADP</keyword>
<comment type="similarity">
    <text evidence="1">Belongs to the short-chain dehydrogenases/reductases (SDR) family.</text>
</comment>
<evidence type="ECO:0000313" key="5">
    <source>
        <dbReference type="Proteomes" id="UP000242877"/>
    </source>
</evidence>
<dbReference type="Proteomes" id="UP000242877">
    <property type="component" value="Unassembled WGS sequence"/>
</dbReference>
<dbReference type="InterPro" id="IPR052178">
    <property type="entry name" value="Sec_Metab_Biosynth_SDR"/>
</dbReference>
<comment type="caution">
    <text evidence="4">The sequence shown here is derived from an EMBL/GenBank/DDBJ whole genome shotgun (WGS) entry which is preliminary data.</text>
</comment>
<protein>
    <submittedName>
        <fullName evidence="4">3-oxoacyl-acyl-carrier-protein reductase</fullName>
    </submittedName>
</protein>
<proteinExistence type="inferred from homology"/>
<gene>
    <name evidence="4" type="ORF">AAP_04763</name>
</gene>
<keyword evidence="5" id="KW-1185">Reference proteome</keyword>
<sequence>MSAEQDVKLENFGSIFSLEGRVAVVTGGSRGLGLHAASGLLQAGCSKVYISSRKAKACDEAVAALNALPNKRPGAQDIAIPADGAKVSEIERLAEEVKKTTDHVDILVANAGASWGAPFEGHREKDWDKVMDINVKGVFFLVQKFAPLLEAKATIEDPSRVIITGSIAGLGLASAEGTNTTFSYAASKAAVIHLGKQLAVGLGPRHILTNVIAPGFFPSKMSNGLLEMTGGSEFFASASPNLRLGKAEDFAGLTVFLASRAASHINGAVITTDGGSLAKGHL</sequence>
<keyword evidence="3" id="KW-0560">Oxidoreductase</keyword>
<dbReference type="InterPro" id="IPR002347">
    <property type="entry name" value="SDR_fam"/>
</dbReference>
<evidence type="ECO:0000256" key="3">
    <source>
        <dbReference type="ARBA" id="ARBA00023002"/>
    </source>
</evidence>
<dbReference type="Pfam" id="PF13561">
    <property type="entry name" value="adh_short_C2"/>
    <property type="match status" value="1"/>
</dbReference>
<dbReference type="OrthoDB" id="294295at2759"/>
<reference evidence="4 5" key="1">
    <citation type="journal article" date="2016" name="Genome Biol. Evol.">
        <title>Divergent and convergent evolution of fungal pathogenicity.</title>
        <authorList>
            <person name="Shang Y."/>
            <person name="Xiao G."/>
            <person name="Zheng P."/>
            <person name="Cen K."/>
            <person name="Zhan S."/>
            <person name="Wang C."/>
        </authorList>
    </citation>
    <scope>NUCLEOTIDE SEQUENCE [LARGE SCALE GENOMIC DNA]</scope>
    <source>
        <strain evidence="4 5">ARSEF 7405</strain>
    </source>
</reference>
<name>A0A167WCC6_9EURO</name>
<dbReference type="Gene3D" id="3.40.50.720">
    <property type="entry name" value="NAD(P)-binding Rossmann-like Domain"/>
    <property type="match status" value="1"/>
</dbReference>
<dbReference type="InterPro" id="IPR036291">
    <property type="entry name" value="NAD(P)-bd_dom_sf"/>
</dbReference>
<evidence type="ECO:0000256" key="2">
    <source>
        <dbReference type="ARBA" id="ARBA00022857"/>
    </source>
</evidence>
<dbReference type="SUPFAM" id="SSF51735">
    <property type="entry name" value="NAD(P)-binding Rossmann-fold domains"/>
    <property type="match status" value="1"/>
</dbReference>
<dbReference type="VEuPathDB" id="FungiDB:AAP_04763"/>
<evidence type="ECO:0000256" key="1">
    <source>
        <dbReference type="ARBA" id="ARBA00006484"/>
    </source>
</evidence>
<organism evidence="4 5">
    <name type="scientific">Ascosphaera apis ARSEF 7405</name>
    <dbReference type="NCBI Taxonomy" id="392613"/>
    <lineage>
        <taxon>Eukaryota</taxon>
        <taxon>Fungi</taxon>
        <taxon>Dikarya</taxon>
        <taxon>Ascomycota</taxon>
        <taxon>Pezizomycotina</taxon>
        <taxon>Eurotiomycetes</taxon>
        <taxon>Eurotiomycetidae</taxon>
        <taxon>Onygenales</taxon>
        <taxon>Ascosphaeraceae</taxon>
        <taxon>Ascosphaera</taxon>
    </lineage>
</organism>
<dbReference type="PANTHER" id="PTHR43618:SF12">
    <property type="entry name" value="OXIDOREDUCTASE, SHORT-CHAIN DEHYDROGENASE_REDUCTASE FAMILY (AFU_ORTHOLOGUE AFUA_1G14540)"/>
    <property type="match status" value="1"/>
</dbReference>
<evidence type="ECO:0000313" key="4">
    <source>
        <dbReference type="EMBL" id="KZZ88665.1"/>
    </source>
</evidence>
<dbReference type="PRINTS" id="PR00081">
    <property type="entry name" value="GDHRDH"/>
</dbReference>
<accession>A0A167WCC6</accession>
<dbReference type="GO" id="GO:0016491">
    <property type="term" value="F:oxidoreductase activity"/>
    <property type="evidence" value="ECO:0007669"/>
    <property type="project" value="UniProtKB-KW"/>
</dbReference>
<dbReference type="EMBL" id="AZGZ01000024">
    <property type="protein sequence ID" value="KZZ88665.1"/>
    <property type="molecule type" value="Genomic_DNA"/>
</dbReference>
<dbReference type="FunFam" id="3.40.50.720:FF:000084">
    <property type="entry name" value="Short-chain dehydrogenase reductase"/>
    <property type="match status" value="1"/>
</dbReference>